<protein>
    <recommendedName>
        <fullName evidence="5">Fibronectin type-III domain-containing protein</fullName>
    </recommendedName>
</protein>
<organism evidence="6 7">
    <name type="scientific">Nakamurella panacisegetis</name>
    <dbReference type="NCBI Taxonomy" id="1090615"/>
    <lineage>
        <taxon>Bacteria</taxon>
        <taxon>Bacillati</taxon>
        <taxon>Actinomycetota</taxon>
        <taxon>Actinomycetes</taxon>
        <taxon>Nakamurellales</taxon>
        <taxon>Nakamurellaceae</taxon>
        <taxon>Nakamurella</taxon>
    </lineage>
</organism>
<keyword evidence="3" id="KW-0119">Carbohydrate metabolism</keyword>
<dbReference type="Gene3D" id="2.60.40.10">
    <property type="entry name" value="Immunoglobulins"/>
    <property type="match status" value="5"/>
</dbReference>
<proteinExistence type="predicted"/>
<dbReference type="Pfam" id="PF00041">
    <property type="entry name" value="fn3"/>
    <property type="match status" value="3"/>
</dbReference>
<keyword evidence="2" id="KW-0378">Hydrolase</keyword>
<dbReference type="GO" id="GO:0000272">
    <property type="term" value="P:polysaccharide catabolic process"/>
    <property type="evidence" value="ECO:0007669"/>
    <property type="project" value="UniProtKB-KW"/>
</dbReference>
<dbReference type="CDD" id="cd00063">
    <property type="entry name" value="FN3"/>
    <property type="match status" value="3"/>
</dbReference>
<dbReference type="EMBL" id="LT629710">
    <property type="protein sequence ID" value="SDP01939.1"/>
    <property type="molecule type" value="Genomic_DNA"/>
</dbReference>
<evidence type="ECO:0000256" key="2">
    <source>
        <dbReference type="ARBA" id="ARBA00023295"/>
    </source>
</evidence>
<dbReference type="InterPro" id="IPR050964">
    <property type="entry name" value="Striated_Muscle_Regulatory"/>
</dbReference>
<evidence type="ECO:0000313" key="6">
    <source>
        <dbReference type="EMBL" id="SDP01939.1"/>
    </source>
</evidence>
<dbReference type="SMART" id="SM00060">
    <property type="entry name" value="FN3"/>
    <property type="match status" value="5"/>
</dbReference>
<keyword evidence="1" id="KW-0677">Repeat</keyword>
<evidence type="ECO:0000256" key="4">
    <source>
        <dbReference type="SAM" id="MobiDB-lite"/>
    </source>
</evidence>
<name>A0A1H0PBB2_9ACTN</name>
<feature type="compositionally biased region" description="Polar residues" evidence="4">
    <location>
        <begin position="385"/>
        <end position="400"/>
    </location>
</feature>
<dbReference type="InterPro" id="IPR003961">
    <property type="entry name" value="FN3_dom"/>
</dbReference>
<keyword evidence="2" id="KW-0326">Glycosidase</keyword>
<feature type="compositionally biased region" description="Low complexity" evidence="4">
    <location>
        <begin position="1969"/>
        <end position="1983"/>
    </location>
</feature>
<dbReference type="Pfam" id="PF17963">
    <property type="entry name" value="Big_9"/>
    <property type="match status" value="3"/>
</dbReference>
<evidence type="ECO:0000313" key="7">
    <source>
        <dbReference type="Proteomes" id="UP000198741"/>
    </source>
</evidence>
<dbReference type="Proteomes" id="UP000198741">
    <property type="component" value="Chromosome I"/>
</dbReference>
<feature type="compositionally biased region" description="Polar residues" evidence="4">
    <location>
        <begin position="1667"/>
        <end position="1684"/>
    </location>
</feature>
<evidence type="ECO:0000256" key="3">
    <source>
        <dbReference type="ARBA" id="ARBA00023326"/>
    </source>
</evidence>
<dbReference type="PROSITE" id="PS50853">
    <property type="entry name" value="FN3"/>
    <property type="match status" value="4"/>
</dbReference>
<feature type="region of interest" description="Disordered" evidence="4">
    <location>
        <begin position="1805"/>
        <end position="1829"/>
    </location>
</feature>
<feature type="compositionally biased region" description="Polar residues" evidence="4">
    <location>
        <begin position="1984"/>
        <end position="1994"/>
    </location>
</feature>
<dbReference type="PANTHER" id="PTHR13817">
    <property type="entry name" value="TITIN"/>
    <property type="match status" value="1"/>
</dbReference>
<dbReference type="STRING" id="1090615.SAMN04515671_2689"/>
<accession>A0A1H0PBB2</accession>
<evidence type="ECO:0000256" key="1">
    <source>
        <dbReference type="ARBA" id="ARBA00022737"/>
    </source>
</evidence>
<feature type="domain" description="Fibronectin type-III" evidence="5">
    <location>
        <begin position="1980"/>
        <end position="2068"/>
    </location>
</feature>
<dbReference type="InterPro" id="IPR013783">
    <property type="entry name" value="Ig-like_fold"/>
</dbReference>
<feature type="domain" description="Fibronectin type-III" evidence="5">
    <location>
        <begin position="1496"/>
        <end position="1587"/>
    </location>
</feature>
<feature type="domain" description="Fibronectin type-III" evidence="5">
    <location>
        <begin position="1686"/>
        <end position="1784"/>
    </location>
</feature>
<dbReference type="PANTHER" id="PTHR13817:SF73">
    <property type="entry name" value="FIBRONECTIN TYPE-III DOMAIN-CONTAINING PROTEIN"/>
    <property type="match status" value="1"/>
</dbReference>
<reference evidence="6 7" key="1">
    <citation type="submission" date="2016-10" db="EMBL/GenBank/DDBJ databases">
        <authorList>
            <person name="de Groot N.N."/>
        </authorList>
    </citation>
    <scope>NUCLEOTIDE SEQUENCE [LARGE SCALE GENOMIC DNA]</scope>
    <source>
        <strain evidence="7">P4-7,KCTC 19426,CECT 7604</strain>
    </source>
</reference>
<dbReference type="GO" id="GO:0016798">
    <property type="term" value="F:hydrolase activity, acting on glycosyl bonds"/>
    <property type="evidence" value="ECO:0007669"/>
    <property type="project" value="UniProtKB-KW"/>
</dbReference>
<keyword evidence="3" id="KW-0624">Polysaccharide degradation</keyword>
<gene>
    <name evidence="6" type="ORF">SAMN04515671_2689</name>
</gene>
<evidence type="ECO:0000259" key="5">
    <source>
        <dbReference type="PROSITE" id="PS50853"/>
    </source>
</evidence>
<keyword evidence="7" id="KW-1185">Reference proteome</keyword>
<feature type="region of interest" description="Disordered" evidence="4">
    <location>
        <begin position="1567"/>
        <end position="1592"/>
    </location>
</feature>
<dbReference type="SUPFAM" id="SSF49265">
    <property type="entry name" value="Fibronectin type III"/>
    <property type="match status" value="4"/>
</dbReference>
<feature type="region of interest" description="Disordered" evidence="4">
    <location>
        <begin position="1961"/>
        <end position="1994"/>
    </location>
</feature>
<feature type="region of interest" description="Disordered" evidence="4">
    <location>
        <begin position="1667"/>
        <end position="1687"/>
    </location>
</feature>
<dbReference type="SUPFAM" id="SSF101898">
    <property type="entry name" value="NHL repeat"/>
    <property type="match status" value="1"/>
</dbReference>
<sequence length="2168" mass="219047">MMKMPNAWTRGQRGIAIGIVGALTVTTGIAFALNSPGYAQANVDLSTSTVWTTNNTDSLVGRVNMQIKQLNSSFKSNPNFDVLQGDGLVFAVDRTKNQIKTVDQSTVTTGAQIGLPANADVAYGAGILSIIDPSSGKWWAGSSDALSGLDPATAPPAMTTAPNAVAVVTQSGRAFAVAPGSNKIFTIAFNPDGTPIAPAKNATGTTDATGGPTLAAPLSASVPFKAGIAITAVGDTPVVLDRAAGQLYVSGHRVPVADAAAAVLQQSGPAADAVLVETRTQLLQYPLDGGAPTVVFGGGNGSAIAPVRLDGCAWAAWNGPTTLEALACDGGAAQSVTLPGTGKRDPVFRVNDGAIVLNDRTSGTIWAVAKTMTVTVIDNWEQVKPENQSDTTDNTDGSKTQSEEIAAARADCSKQGPAKSTAKDAKYQVRAGRATVLPVLDFVNAGDCAAVVVGTVSKLPTTDGTIDIVNAGQALQVTVPSGVSGRLPSLTYSISDGVNPPVSASLVITVVPAGQPGDIKKQRDSSTEVEINGSVTYNVLPDYYSTTGDDLYLTGASATSAGDTVDFTPAGQLTFHDKGSSGTGNHEVLFTITDGDVVKSGKLTVNVQAEGTGKPIASAVVAASLVNVPTTVNPLNSVLSPSLDPLRLTNVSSKSGGAKATATVNSDDNTVTLSASAAGTYYFAYAVAAGSGKSTGVLRFDVTDRPVKPAPPVATADIVYLPAGDSVRVDPTANDLDPNGSGLAVQQVGTDPSGNLTVTDTDMRTLQIAARGALSKATSLTYSVSNGVATAAGQIRVIPVAPLTDPPAPTANPISLTVRAGDAITLPVDRFASDPRGQALTPTIVPGASGTTPGVLFADSTGVRYLAPTTAPAAPVKFSYSVTNTSGQTSSAAAVTLTVTDRNPAVDSAPNAPATVVSRVFTGETTTVALPLDGIDPDGDWVTVASVDGTTGNLGTATVDGLDAISYTALAKPGIDTINYTVTDPYGKKTPGTVTMIVVGTPDVVSPPVAPNLVASMRPGKAVSIRPLDSGVSGENVKLATPAIDPVDGWQAVGDGDALVISAPGKTSGIAPFTYHVVDDRGLTASGVITVTISATAPLVPPKAQDVIVTPAMATDKVNAVVNVAGSIQNNTGKHSELSVGLTAGEPATVISATVIRIPLTANRQVLAYTVTDGDGQVAKAFIVVPPKTDLVAVPQQQQDQPLDQPPTPKAHMPTLTVDAGATVTGKIADYVDVPAGKTAQIPARSPMSATQGVGHLLDAGTFSYTAAKTGAGRDALSLTASVGGSPSIRIGVPIIIIPATPVLNNTNLDVEVGQSGTVNLASLVSPTNYPGVAGLRYTAGSPGNGFTATRNGTTVTVAVAGSVPKGATARVPISVTDVKGATVAAGINVTATGTTKPLPTVSDASQIGKPGVTSTFDVLAGSTDPFGAGLTVQPDPTVLQGKGTVSVSGSSVRVTPAAGQIGDMVVQFTVADGTKDQARYASGKLTLTVKDKPHAPGQPVPVPNSATASSVTLTWQWQQNWANGGTVRPFVVSAPGLDSTTCPTNSCQISRLTPGRQYVFTVTATNEDGSAQSPRSAPITPDAAPPAPSAPVVTLSADRQLTVTWNIGKDDKSYSPVTSAVLTEVVNGTDGKTTAVPSSGRGSQDFSGLDIGNAYSFYLTVTNKKGSAQSAPSAPQHPNTTPGPATAVSIAFDPGSHAATVSWSPPAANSLRPTVQSYVITYTDNGSSRTLPVSSGSATSAELPSPVDGHRYAVSNIVAHNKFGDGDPSSGSSGSVTAFTTPTPVTSLTATATGADHSVQLSNVQGGASSGRTGSDFYSTDNGGSWKQFSPGDTVTTDSGGGTLANGQQYTFTARVCYPDESPYTTAQLCGKSASATATPYGPVGAPVNVRQTDNSLTQIRFNWSAPADNGRSPMTTKYSVDGGAFVNFGAGDASVVVGNWGCGTQHTINVQGFDSEGHAGPQSGAVAGSTSACPAPAAPTGLTKTSSGQNSIRFSWNAPPSNGKGPLTNQYRVNSGGFVDAGTGANPSATAGGLNCGTSYNIDVRAVDTTGLAGPVTSKNMSTDACPASPVVDFTKATHYNTSTCWDPSCYSVRITVANFTGVSSVACTNNQVDRTTTINLTGGAGSAESTWYFGYPSKTMTITCSGGGKTASVSKVWNSGSTPPS</sequence>
<dbReference type="InterPro" id="IPR036116">
    <property type="entry name" value="FN3_sf"/>
</dbReference>
<feature type="region of interest" description="Disordered" evidence="4">
    <location>
        <begin position="383"/>
        <end position="423"/>
    </location>
</feature>
<feature type="domain" description="Fibronectin type-III" evidence="5">
    <location>
        <begin position="1588"/>
        <end position="1685"/>
    </location>
</feature>
<feature type="compositionally biased region" description="Polar residues" evidence="4">
    <location>
        <begin position="1567"/>
        <end position="1576"/>
    </location>
</feature>